<dbReference type="AlphaFoldDB" id="A0A2R4C7M8"/>
<dbReference type="Pfam" id="PF18675">
    <property type="entry name" value="HepII_C"/>
    <property type="match status" value="1"/>
</dbReference>
<dbReference type="Gene3D" id="2.60.40.2750">
    <property type="match status" value="1"/>
</dbReference>
<feature type="domain" description="Heparinase II C-terminal" evidence="4">
    <location>
        <begin position="862"/>
        <end position="944"/>
    </location>
</feature>
<comment type="subcellular location">
    <subcellularLocation>
        <location evidence="1">Cell envelope</location>
    </subcellularLocation>
</comment>
<dbReference type="OrthoDB" id="9147455at2"/>
<dbReference type="Gene3D" id="2.70.98.70">
    <property type="match status" value="1"/>
</dbReference>
<dbReference type="InterPro" id="IPR008929">
    <property type="entry name" value="Chondroitin_lyas"/>
</dbReference>
<evidence type="ECO:0000256" key="1">
    <source>
        <dbReference type="ARBA" id="ARBA00004196"/>
    </source>
</evidence>
<gene>
    <name evidence="5" type="ORF">C9I28_07685</name>
</gene>
<sequence length="951" mass="104570">MKTHHRALLMFTVLPLVHAVAQAQTEIRPETLVELEDAVLPVGWSKGTNATAGLGYATVTTGISPVASSSDQTVAPLTLTLKSDHMATYHVWVRYFAPNGASDSFWAAVGSAAYSDRYTTNYTTPQWVKIGTAVVDAGGTASIKLKYRETNLQFDKVLVTALPSFTPTGAGTVPTASSAMPANPYTNTPDVLPTGPHPRLFLGNSTDRASILESRRLAYLPANVGKTEFDRLRDSWDTLNTAAHSAIPATPTDLKTQCPAYATAIQAKALYYQLDGDSTLAKEAVTMMRTYMDACGFELDGNGKRVPMSARPAGDMITLSALVYDWCTPYVSEADTQLYLRRFLELAPMEIGFPPERQGHLVGHGSEHQLMRDQLSAGIAFYEKEPRIYEIAGAKFFRDFVPARRDYLYKSGAFHQGPSYGQARFTSDMFAAWIFRRMAGVDVFGDKGKDVLYHAIHMRRPDGQLMRDGDTFDGVYTPHGWYWFQPTPYMLAASYFRDPYLQAEYARQVAVQGKGADNLWRVLFSDLSVPAGTKSLPWTTFYGEPAGYMVARTGAPVTKVDLASNTVVATMKVGHTNFANHQHLDAGHFQLYYKGGLAIDSGIYEGKIGTQDSGYGSPHDKNYHKRTIAHNAMLVFQPGEKFADTPANDGGQRFILHEPKSLQELDTWSEPYHYGGNIRHRIGPDTKQPAFSYLTGNLHDAYTDKVANYQRSFVFLNLNRTDVPAALVVFDRIRSSQPTYRKSWLLHSVGEPIVNEAAKTITIERRDQGYNGKLVNRTLLPAQVQYKKYGQAGEEYLVPNTDGTAMVNYPVAVKYERNSEEAGPWRMEVSPSAPQESDLMLNVMQVMDANGTAVPVPVDLLQSAQFVGARVANRVVLFGKGETSVGTGASFLLLAEPADVLIADLQPGTWQVKKNGVLQAGSYVVGADDGTIYLQAQGAGAYELVLVKPAL</sequence>
<dbReference type="SUPFAM" id="SSF48230">
    <property type="entry name" value="Chondroitin AC/alginate lyase"/>
    <property type="match status" value="1"/>
</dbReference>
<keyword evidence="2" id="KW-0732">Signal</keyword>
<dbReference type="InterPro" id="IPR012480">
    <property type="entry name" value="Hepar_II_III_C"/>
</dbReference>
<protein>
    <submittedName>
        <fullName evidence="5">Uncharacterized protein</fullName>
    </submittedName>
</protein>
<dbReference type="Gene3D" id="1.50.10.100">
    <property type="entry name" value="Chondroitin AC/alginate lyase"/>
    <property type="match status" value="1"/>
</dbReference>
<organism evidence="5 6">
    <name type="scientific">Pseudoduganella armeniaca</name>
    <dbReference type="NCBI Taxonomy" id="2072590"/>
    <lineage>
        <taxon>Bacteria</taxon>
        <taxon>Pseudomonadati</taxon>
        <taxon>Pseudomonadota</taxon>
        <taxon>Betaproteobacteria</taxon>
        <taxon>Burkholderiales</taxon>
        <taxon>Oxalobacteraceae</taxon>
        <taxon>Telluria group</taxon>
        <taxon>Pseudoduganella</taxon>
    </lineage>
</organism>
<evidence type="ECO:0000259" key="4">
    <source>
        <dbReference type="Pfam" id="PF18675"/>
    </source>
</evidence>
<dbReference type="GO" id="GO:0016829">
    <property type="term" value="F:lyase activity"/>
    <property type="evidence" value="ECO:0007669"/>
    <property type="project" value="InterPro"/>
</dbReference>
<name>A0A2R4C7M8_9BURK</name>
<proteinExistence type="predicted"/>
<keyword evidence="6" id="KW-1185">Reference proteome</keyword>
<dbReference type="KEGG" id="masz:C9I28_07685"/>
<dbReference type="Pfam" id="PF07940">
    <property type="entry name" value="Hepar_II_III_C"/>
    <property type="match status" value="1"/>
</dbReference>
<dbReference type="EMBL" id="CP028324">
    <property type="protein sequence ID" value="AVR95624.1"/>
    <property type="molecule type" value="Genomic_DNA"/>
</dbReference>
<dbReference type="GO" id="GO:0030313">
    <property type="term" value="C:cell envelope"/>
    <property type="evidence" value="ECO:0007669"/>
    <property type="project" value="UniProtKB-SubCell"/>
</dbReference>
<reference evidence="5 6" key="1">
    <citation type="submission" date="2018-03" db="EMBL/GenBank/DDBJ databases">
        <title>Massilia armeniaca sp. nov., isolated from desert soil.</title>
        <authorList>
            <person name="Huang H."/>
            <person name="Ren M."/>
        </authorList>
    </citation>
    <scope>NUCLEOTIDE SEQUENCE [LARGE SCALE GENOMIC DNA]</scope>
    <source>
        <strain evidence="5 6">ZMN-3</strain>
    </source>
</reference>
<dbReference type="Proteomes" id="UP000240505">
    <property type="component" value="Chromosome"/>
</dbReference>
<evidence type="ECO:0000313" key="6">
    <source>
        <dbReference type="Proteomes" id="UP000240505"/>
    </source>
</evidence>
<feature type="domain" description="Heparinase II/III-like C-terminal" evidence="3">
    <location>
        <begin position="544"/>
        <end position="750"/>
    </location>
</feature>
<evidence type="ECO:0000313" key="5">
    <source>
        <dbReference type="EMBL" id="AVR95624.1"/>
    </source>
</evidence>
<dbReference type="InterPro" id="IPR040925">
    <property type="entry name" value="HepII_C"/>
</dbReference>
<accession>A0A2R4C7M8</accession>
<feature type="signal peptide" evidence="2">
    <location>
        <begin position="1"/>
        <end position="23"/>
    </location>
</feature>
<evidence type="ECO:0000259" key="3">
    <source>
        <dbReference type="Pfam" id="PF07940"/>
    </source>
</evidence>
<feature type="chain" id="PRO_5015304862" evidence="2">
    <location>
        <begin position="24"/>
        <end position="951"/>
    </location>
</feature>
<evidence type="ECO:0000256" key="2">
    <source>
        <dbReference type="SAM" id="SignalP"/>
    </source>
</evidence>